<dbReference type="InterPro" id="IPR037038">
    <property type="entry name" value="HepT-like_sf"/>
</dbReference>
<dbReference type="Gene3D" id="1.20.120.580">
    <property type="entry name" value="bsu32300-like"/>
    <property type="match status" value="1"/>
</dbReference>
<dbReference type="InterPro" id="IPR008201">
    <property type="entry name" value="HepT-like"/>
</dbReference>
<dbReference type="EMBL" id="FPHI01000040">
    <property type="protein sequence ID" value="SFV68055.1"/>
    <property type="molecule type" value="Genomic_DNA"/>
</dbReference>
<dbReference type="PANTHER" id="PTHR34139">
    <property type="entry name" value="UPF0331 PROTEIN MJ0127"/>
    <property type="match status" value="1"/>
</dbReference>
<dbReference type="AlphaFoldDB" id="A0A1W1CQR3"/>
<evidence type="ECO:0000256" key="2">
    <source>
        <dbReference type="ARBA" id="ARBA00022649"/>
    </source>
</evidence>
<evidence type="ECO:0000313" key="7">
    <source>
        <dbReference type="EMBL" id="SFV68055.1"/>
    </source>
</evidence>
<keyword evidence="2" id="KW-1277">Toxin-antitoxin system</keyword>
<reference evidence="7" key="1">
    <citation type="submission" date="2016-10" db="EMBL/GenBank/DDBJ databases">
        <authorList>
            <person name="de Groot N.N."/>
        </authorList>
    </citation>
    <scope>NUCLEOTIDE SEQUENCE</scope>
</reference>
<protein>
    <recommendedName>
        <fullName evidence="8">Antitoxin</fullName>
    </recommendedName>
</protein>
<accession>A0A1W1CQR3</accession>
<keyword evidence="5" id="KW-0378">Hydrolase</keyword>
<dbReference type="GO" id="GO:0110001">
    <property type="term" value="C:toxin-antitoxin complex"/>
    <property type="evidence" value="ECO:0007669"/>
    <property type="project" value="InterPro"/>
</dbReference>
<dbReference type="GO" id="GO:0000166">
    <property type="term" value="F:nucleotide binding"/>
    <property type="evidence" value="ECO:0007669"/>
    <property type="project" value="UniProtKB-KW"/>
</dbReference>
<dbReference type="PANTHER" id="PTHR34139:SF1">
    <property type="entry name" value="RNASE MJ1380-RELATED"/>
    <property type="match status" value="1"/>
</dbReference>
<dbReference type="InterPro" id="IPR051813">
    <property type="entry name" value="HepT_RNase_toxin"/>
</dbReference>
<dbReference type="GO" id="GO:0016787">
    <property type="term" value="F:hydrolase activity"/>
    <property type="evidence" value="ECO:0007669"/>
    <property type="project" value="UniProtKB-KW"/>
</dbReference>
<organism evidence="7">
    <name type="scientific">hydrothermal vent metagenome</name>
    <dbReference type="NCBI Taxonomy" id="652676"/>
    <lineage>
        <taxon>unclassified sequences</taxon>
        <taxon>metagenomes</taxon>
        <taxon>ecological metagenomes</taxon>
    </lineage>
</organism>
<sequence length="132" mass="15182">MSDKLPMILSTLEDIIFSLELIAKRFESIHSSDDFLADENGLEKLDSISMRLVAVGEGFKNIDKLTDKKLLIQYPSIDWKGVKGIRDILSHHYFDLDAETIFSICDNYLNELLLVAKQINKNFAHEYEDNTQ</sequence>
<dbReference type="Pfam" id="PF01934">
    <property type="entry name" value="HepT-like"/>
    <property type="match status" value="1"/>
</dbReference>
<evidence type="ECO:0008006" key="8">
    <source>
        <dbReference type="Google" id="ProtNLM"/>
    </source>
</evidence>
<proteinExistence type="inferred from homology"/>
<dbReference type="GO" id="GO:0004540">
    <property type="term" value="F:RNA nuclease activity"/>
    <property type="evidence" value="ECO:0007669"/>
    <property type="project" value="InterPro"/>
</dbReference>
<gene>
    <name evidence="7" type="ORF">MNB_SV-3-1251</name>
</gene>
<comment type="similarity">
    <text evidence="6">Belongs to the HepT RNase toxin family.</text>
</comment>
<evidence type="ECO:0000256" key="1">
    <source>
        <dbReference type="ARBA" id="ARBA00022553"/>
    </source>
</evidence>
<keyword evidence="4" id="KW-0547">Nucleotide-binding</keyword>
<evidence type="ECO:0000256" key="5">
    <source>
        <dbReference type="ARBA" id="ARBA00022801"/>
    </source>
</evidence>
<evidence type="ECO:0000256" key="4">
    <source>
        <dbReference type="ARBA" id="ARBA00022741"/>
    </source>
</evidence>
<evidence type="ECO:0000256" key="6">
    <source>
        <dbReference type="ARBA" id="ARBA00024207"/>
    </source>
</evidence>
<keyword evidence="3" id="KW-0540">Nuclease</keyword>
<name>A0A1W1CQR3_9ZZZZ</name>
<evidence type="ECO:0000256" key="3">
    <source>
        <dbReference type="ARBA" id="ARBA00022722"/>
    </source>
</evidence>
<keyword evidence="1" id="KW-0597">Phosphoprotein</keyword>